<accession>A0AAV9JWR1</accession>
<keyword evidence="4" id="KW-1185">Reference proteome</keyword>
<sequence length="641" mass="69508">MSAPPKSGMSLYANLMGERQKAEQAATISGAPVRYSAAKPEEKKAADASLQKFQPIRRPQPKTKTNRHQLSSSTTTASAVTVSSPDKQLPPTTTSSTPQQQQQPNVQRTKLEDWVGDEEDGYRYQENRPKPERGGRKKKKKGKQQQETRVWDWDDIYDPTLPNNYADYKNSEEQYREIRDWKARLYYHQLKEAKKEGKNGMAMAAAISDDEQYASKPANRMFAPPPNLNFAPPPNLNFAPPPNLNFAPPSLDSAPRRPSPARDDDDYYPPSVPSYPPNTSDSYERPPAFAQASVPEAPTGDDAYIRRMHLGGAMPAQPLMPVAQPQQAPRPAMPAPTPAAQVPAGSDKAAADIAAKKAEAAAKIAAFKAKIASAAKPGNGAAALPAPPAPPNAPQLAPVQPASSPPTQVAPPPPPPEEPGISVSRAPVRYQIPPPSDFPADTDNASPAPEAAEPTRSNRPGQKGFAERLLRKYGWEKGQGLGAAGEGITTAIVAKAEKRKKRSDAEGGGWAQPANMGRLFGGKKRKIDNTGQDDGHFGAMSEVIKLEGMCKGMEDIDAEINKPEGGLYDEIGGEMEAQYGKVERIVVWRQEQGGNDDVFVKFTSQLSALRAVNATDGMEFNGQAVRARFFEAERFERGEYA</sequence>
<dbReference type="InterPro" id="IPR000467">
    <property type="entry name" value="G_patch_dom"/>
</dbReference>
<proteinExistence type="predicted"/>
<dbReference type="Proteomes" id="UP001324427">
    <property type="component" value="Unassembled WGS sequence"/>
</dbReference>
<protein>
    <recommendedName>
        <fullName evidence="2">G-patch domain-containing protein</fullName>
    </recommendedName>
</protein>
<dbReference type="PANTHER" id="PTHR13288:SF8">
    <property type="entry name" value="SPLICING FACTOR 45"/>
    <property type="match status" value="1"/>
</dbReference>
<feature type="compositionally biased region" description="Basic and acidic residues" evidence="1">
    <location>
        <begin position="121"/>
        <end position="134"/>
    </location>
</feature>
<evidence type="ECO:0000313" key="4">
    <source>
        <dbReference type="Proteomes" id="UP001324427"/>
    </source>
</evidence>
<dbReference type="InterPro" id="IPR040052">
    <property type="entry name" value="RBM17"/>
</dbReference>
<feature type="compositionally biased region" description="Pro residues" evidence="1">
    <location>
        <begin position="223"/>
        <end position="243"/>
    </location>
</feature>
<feature type="compositionally biased region" description="Pro residues" evidence="1">
    <location>
        <begin position="408"/>
        <end position="418"/>
    </location>
</feature>
<evidence type="ECO:0000313" key="3">
    <source>
        <dbReference type="EMBL" id="KAK4549776.1"/>
    </source>
</evidence>
<dbReference type="GO" id="GO:0003723">
    <property type="term" value="F:RNA binding"/>
    <property type="evidence" value="ECO:0007669"/>
    <property type="project" value="InterPro"/>
</dbReference>
<dbReference type="InterPro" id="IPR012677">
    <property type="entry name" value="Nucleotide-bd_a/b_plait_sf"/>
</dbReference>
<reference evidence="3 4" key="1">
    <citation type="submission" date="2021-11" db="EMBL/GenBank/DDBJ databases">
        <title>Black yeast isolated from Biological Soil Crust.</title>
        <authorList>
            <person name="Kurbessoian T."/>
        </authorList>
    </citation>
    <scope>NUCLEOTIDE SEQUENCE [LARGE SCALE GENOMIC DNA]</scope>
    <source>
        <strain evidence="3 4">CCFEE 5522</strain>
    </source>
</reference>
<feature type="compositionally biased region" description="Low complexity" evidence="1">
    <location>
        <begin position="375"/>
        <end position="384"/>
    </location>
</feature>
<dbReference type="EMBL" id="JAVFHQ010000003">
    <property type="protein sequence ID" value="KAK4549776.1"/>
    <property type="molecule type" value="Genomic_DNA"/>
</dbReference>
<dbReference type="GO" id="GO:0071011">
    <property type="term" value="C:precatalytic spliceosome"/>
    <property type="evidence" value="ECO:0007669"/>
    <property type="project" value="TreeGrafter"/>
</dbReference>
<feature type="region of interest" description="Disordered" evidence="1">
    <location>
        <begin position="375"/>
        <end position="463"/>
    </location>
</feature>
<feature type="compositionally biased region" description="Low complexity" evidence="1">
    <location>
        <begin position="394"/>
        <end position="407"/>
    </location>
</feature>
<dbReference type="Pfam" id="PF01585">
    <property type="entry name" value="G-patch"/>
    <property type="match status" value="1"/>
</dbReference>
<dbReference type="SUPFAM" id="SSF54928">
    <property type="entry name" value="RNA-binding domain, RBD"/>
    <property type="match status" value="1"/>
</dbReference>
<feature type="compositionally biased region" description="Low complexity" evidence="1">
    <location>
        <begin position="244"/>
        <end position="253"/>
    </location>
</feature>
<feature type="region of interest" description="Disordered" evidence="1">
    <location>
        <begin position="499"/>
        <end position="521"/>
    </location>
</feature>
<feature type="compositionally biased region" description="Low complexity" evidence="1">
    <location>
        <begin position="71"/>
        <end position="104"/>
    </location>
</feature>
<feature type="region of interest" description="Disordered" evidence="1">
    <location>
        <begin position="23"/>
        <end position="151"/>
    </location>
</feature>
<dbReference type="InterPro" id="IPR035979">
    <property type="entry name" value="RBD_domain_sf"/>
</dbReference>
<dbReference type="AlphaFoldDB" id="A0AAV9JWR1"/>
<evidence type="ECO:0000259" key="2">
    <source>
        <dbReference type="PROSITE" id="PS50174"/>
    </source>
</evidence>
<dbReference type="InterPro" id="IPR000504">
    <property type="entry name" value="RRM_dom"/>
</dbReference>
<dbReference type="Gene3D" id="3.30.70.330">
    <property type="match status" value="1"/>
</dbReference>
<dbReference type="SMART" id="SM00443">
    <property type="entry name" value="G_patch"/>
    <property type="match status" value="1"/>
</dbReference>
<evidence type="ECO:0000256" key="1">
    <source>
        <dbReference type="SAM" id="MobiDB-lite"/>
    </source>
</evidence>
<gene>
    <name evidence="3" type="ORF">LTR36_005077</name>
</gene>
<dbReference type="PANTHER" id="PTHR13288">
    <property type="entry name" value="SPLICING FACTOR 45 SPF45"/>
    <property type="match status" value="1"/>
</dbReference>
<feature type="region of interest" description="Disordered" evidence="1">
    <location>
        <begin position="217"/>
        <end position="357"/>
    </location>
</feature>
<feature type="domain" description="G-patch" evidence="2">
    <location>
        <begin position="462"/>
        <end position="513"/>
    </location>
</feature>
<dbReference type="GO" id="GO:0045292">
    <property type="term" value="P:mRNA cis splicing, via spliceosome"/>
    <property type="evidence" value="ECO:0007669"/>
    <property type="project" value="InterPro"/>
</dbReference>
<dbReference type="Pfam" id="PF00076">
    <property type="entry name" value="RRM_1"/>
    <property type="match status" value="1"/>
</dbReference>
<dbReference type="PROSITE" id="PS50174">
    <property type="entry name" value="G_PATCH"/>
    <property type="match status" value="1"/>
</dbReference>
<organism evidence="3 4">
    <name type="scientific">Oleoguttula mirabilis</name>
    <dbReference type="NCBI Taxonomy" id="1507867"/>
    <lineage>
        <taxon>Eukaryota</taxon>
        <taxon>Fungi</taxon>
        <taxon>Dikarya</taxon>
        <taxon>Ascomycota</taxon>
        <taxon>Pezizomycotina</taxon>
        <taxon>Dothideomycetes</taxon>
        <taxon>Dothideomycetidae</taxon>
        <taxon>Mycosphaerellales</taxon>
        <taxon>Teratosphaeriaceae</taxon>
        <taxon>Oleoguttula</taxon>
    </lineage>
</organism>
<feature type="compositionally biased region" description="Low complexity" evidence="1">
    <location>
        <begin position="320"/>
        <end position="330"/>
    </location>
</feature>
<comment type="caution">
    <text evidence="3">The sequence shown here is derived from an EMBL/GenBank/DDBJ whole genome shotgun (WGS) entry which is preliminary data.</text>
</comment>
<name>A0AAV9JWR1_9PEZI</name>